<accession>A0ABS9KX90</accession>
<comment type="caution">
    <text evidence="1">The sequence shown here is derived from an EMBL/GenBank/DDBJ whole genome shotgun (WGS) entry which is preliminary data.</text>
</comment>
<dbReference type="EMBL" id="JAKLTR010000016">
    <property type="protein sequence ID" value="MCG2616928.1"/>
    <property type="molecule type" value="Genomic_DNA"/>
</dbReference>
<evidence type="ECO:0000313" key="1">
    <source>
        <dbReference type="EMBL" id="MCG2616928.1"/>
    </source>
</evidence>
<dbReference type="RefSeq" id="WP_237875465.1">
    <property type="nucleotide sequence ID" value="NZ_JAKLTR010000016.1"/>
</dbReference>
<dbReference type="InterPro" id="IPR050583">
    <property type="entry name" value="Mycobacterial_A85_antigen"/>
</dbReference>
<dbReference type="InterPro" id="IPR000801">
    <property type="entry name" value="Esterase-like"/>
</dbReference>
<dbReference type="PANTHER" id="PTHR48098">
    <property type="entry name" value="ENTEROCHELIN ESTERASE-RELATED"/>
    <property type="match status" value="1"/>
</dbReference>
<dbReference type="Gene3D" id="3.40.50.1820">
    <property type="entry name" value="alpha/beta hydrolase"/>
    <property type="match status" value="1"/>
</dbReference>
<keyword evidence="2" id="KW-1185">Reference proteome</keyword>
<evidence type="ECO:0000313" key="2">
    <source>
        <dbReference type="Proteomes" id="UP001165367"/>
    </source>
</evidence>
<dbReference type="PANTHER" id="PTHR48098:SF6">
    <property type="entry name" value="FERRI-BACILLIBACTIN ESTERASE BESA"/>
    <property type="match status" value="1"/>
</dbReference>
<gene>
    <name evidence="1" type="ORF">LZZ85_21705</name>
</gene>
<sequence>MELLNVPGIIIENQTIRSLYLEREVVVDFFLPANVPDPSLMHLLILNDGQNMDEMNFGEILGTLTADGEIKPLLCAAVHAGEDRKMEYGIASTPDYLGRGAKAGAYTSFLLEELLPFIHATYAVRAFAGKAIAGFSLGGLMALDLAWNHPATFPTAGVFSGSLWWRSVDQDDECYNDDQHRLMHQEIRKGKFYAGMKFFFQSGNMDETNDRNNNGIIDSIDDTLDLMKELCAKGYDREKDLFYLEMPEGRHDIATWGKAMPEFLKWGWSRVSVA</sequence>
<proteinExistence type="predicted"/>
<organism evidence="1 2">
    <name type="scientific">Terrimonas ginsenosidimutans</name>
    <dbReference type="NCBI Taxonomy" id="2908004"/>
    <lineage>
        <taxon>Bacteria</taxon>
        <taxon>Pseudomonadati</taxon>
        <taxon>Bacteroidota</taxon>
        <taxon>Chitinophagia</taxon>
        <taxon>Chitinophagales</taxon>
        <taxon>Chitinophagaceae</taxon>
        <taxon>Terrimonas</taxon>
    </lineage>
</organism>
<dbReference type="SUPFAM" id="SSF53474">
    <property type="entry name" value="alpha/beta-Hydrolases"/>
    <property type="match status" value="1"/>
</dbReference>
<dbReference type="Pfam" id="PF00756">
    <property type="entry name" value="Esterase"/>
    <property type="match status" value="1"/>
</dbReference>
<reference evidence="1" key="1">
    <citation type="submission" date="2022-01" db="EMBL/GenBank/DDBJ databases">
        <authorList>
            <person name="Jo J.-H."/>
            <person name="Im W.-T."/>
        </authorList>
    </citation>
    <scope>NUCLEOTIDE SEQUENCE</scope>
    <source>
        <strain evidence="1">NA20</strain>
    </source>
</reference>
<name>A0ABS9KX90_9BACT</name>
<protein>
    <submittedName>
        <fullName evidence="1">Esterase</fullName>
    </submittedName>
</protein>
<dbReference type="Proteomes" id="UP001165367">
    <property type="component" value="Unassembled WGS sequence"/>
</dbReference>
<dbReference type="InterPro" id="IPR029058">
    <property type="entry name" value="AB_hydrolase_fold"/>
</dbReference>